<dbReference type="EMBL" id="PZQS01000010">
    <property type="protein sequence ID" value="PVD23447.1"/>
    <property type="molecule type" value="Genomic_DNA"/>
</dbReference>
<evidence type="ECO:0000256" key="7">
    <source>
        <dbReference type="ARBA" id="ARBA00022840"/>
    </source>
</evidence>
<evidence type="ECO:0000256" key="3">
    <source>
        <dbReference type="ARBA" id="ARBA00006793"/>
    </source>
</evidence>
<keyword evidence="6" id="KW-0227">DNA damage</keyword>
<feature type="coiled-coil region" evidence="12">
    <location>
        <begin position="574"/>
        <end position="608"/>
    </location>
</feature>
<keyword evidence="9" id="KW-0233">DNA recombination</keyword>
<dbReference type="GO" id="GO:0003697">
    <property type="term" value="F:single-stranded DNA binding"/>
    <property type="evidence" value="ECO:0007669"/>
    <property type="project" value="TreeGrafter"/>
</dbReference>
<keyword evidence="10" id="KW-0234">DNA repair</keyword>
<evidence type="ECO:0000256" key="9">
    <source>
        <dbReference type="ARBA" id="ARBA00023172"/>
    </source>
</evidence>
<dbReference type="PANTHER" id="PTHR19306:SF6">
    <property type="entry name" value="STRUCTURAL MAINTENANCE OF CHROMOSOMES PROTEIN 6"/>
    <property type="match status" value="1"/>
</dbReference>
<dbReference type="GO" id="GO:0005634">
    <property type="term" value="C:nucleus"/>
    <property type="evidence" value="ECO:0007669"/>
    <property type="project" value="UniProtKB-SubCell"/>
</dbReference>
<evidence type="ECO:0000313" key="13">
    <source>
        <dbReference type="EMBL" id="PVD23447.1"/>
    </source>
</evidence>
<evidence type="ECO:0000256" key="2">
    <source>
        <dbReference type="ARBA" id="ARBA00004286"/>
    </source>
</evidence>
<keyword evidence="5" id="KW-0547">Nucleotide-binding</keyword>
<comment type="caution">
    <text evidence="13">The sequence shown here is derived from an EMBL/GenBank/DDBJ whole genome shotgun (WGS) entry which is preliminary data.</text>
</comment>
<keyword evidence="8 12" id="KW-0175">Coiled coil</keyword>
<feature type="coiled-coil region" evidence="12">
    <location>
        <begin position="427"/>
        <end position="545"/>
    </location>
</feature>
<evidence type="ECO:0000256" key="1">
    <source>
        <dbReference type="ARBA" id="ARBA00004123"/>
    </source>
</evidence>
<dbReference type="STRING" id="400727.A0A2T7NQJ7"/>
<dbReference type="Proteomes" id="UP000245119">
    <property type="component" value="Linkage Group LG10"/>
</dbReference>
<dbReference type="GO" id="GO:0035861">
    <property type="term" value="C:site of double-strand break"/>
    <property type="evidence" value="ECO:0007669"/>
    <property type="project" value="TreeGrafter"/>
</dbReference>
<evidence type="ECO:0000256" key="4">
    <source>
        <dbReference type="ARBA" id="ARBA00022454"/>
    </source>
</evidence>
<feature type="coiled-coil region" evidence="12">
    <location>
        <begin position="65"/>
        <end position="95"/>
    </location>
</feature>
<keyword evidence="14" id="KW-1185">Reference proteome</keyword>
<comment type="similarity">
    <text evidence="3">Belongs to the SMC family. SMC6 subfamily.</text>
</comment>
<dbReference type="GO" id="GO:0005524">
    <property type="term" value="F:ATP binding"/>
    <property type="evidence" value="ECO:0007669"/>
    <property type="project" value="UniProtKB-KW"/>
</dbReference>
<dbReference type="GO" id="GO:0030915">
    <property type="term" value="C:Smc5-Smc6 complex"/>
    <property type="evidence" value="ECO:0007669"/>
    <property type="project" value="TreeGrafter"/>
</dbReference>
<name>A0A2T7NQJ7_POMCA</name>
<dbReference type="SUPFAM" id="SSF52540">
    <property type="entry name" value="P-loop containing nucleoside triphosphate hydrolases"/>
    <property type="match status" value="1"/>
</dbReference>
<evidence type="ECO:0000256" key="12">
    <source>
        <dbReference type="SAM" id="Coils"/>
    </source>
</evidence>
<feature type="coiled-coil region" evidence="12">
    <location>
        <begin position="124"/>
        <end position="229"/>
    </location>
</feature>
<evidence type="ECO:0008006" key="15">
    <source>
        <dbReference type="Google" id="ProtNLM"/>
    </source>
</evidence>
<accession>A0A2T7NQJ7</accession>
<dbReference type="Gene3D" id="1.10.287.1490">
    <property type="match status" value="1"/>
</dbReference>
<protein>
    <recommendedName>
        <fullName evidence="15">RecF/RecN/SMC N-terminal domain-containing protein</fullName>
    </recommendedName>
</protein>
<keyword evidence="4" id="KW-0158">Chromosome</keyword>
<organism evidence="13 14">
    <name type="scientific">Pomacea canaliculata</name>
    <name type="common">Golden apple snail</name>
    <dbReference type="NCBI Taxonomy" id="400727"/>
    <lineage>
        <taxon>Eukaryota</taxon>
        <taxon>Metazoa</taxon>
        <taxon>Spiralia</taxon>
        <taxon>Lophotrochozoa</taxon>
        <taxon>Mollusca</taxon>
        <taxon>Gastropoda</taxon>
        <taxon>Caenogastropoda</taxon>
        <taxon>Architaenioglossa</taxon>
        <taxon>Ampullarioidea</taxon>
        <taxon>Ampullariidae</taxon>
        <taxon>Pomacea</taxon>
    </lineage>
</organism>
<sequence length="843" mass="98870">MPKLRDQVLQWEHKFKNLGALSDLKAKVKALKNEMAWAFVLEKEKGLEPLQKALRTEEARLPKFVQKVEESKEKMKACEENLKKKKEEVLRITQEVERLMPQLKERRDAFSTSKVELRSAFNAVSNINRDLKSAISDRKQLMERIHELQKSAQHDYEAERLARQHHIEKLEGELRSEEAEHRVAEHEREQFQAAVSKYKTDIYNLERDLRAKQEEINQCQRNLQTLKDARSNRVKRFGSWVPSALEKIEEWHRQGRFHRKPLGPLGSCFQLKEQCWSVAAEACLRGLIHSFACHDHHDEKLLEQILREVAPHGRRPSIITAKFRERVHDVSKFRVRDSPYPAVLDVIQCDDPVVLNTLIDQRGIENIILITEAAEARNVMMHRPPSNCNEAFTREGDQLFCQPTFRYYSSDTSSARCFLTSDVEREIVGHEKILVGLNQEVKKLQDQKVELQNNIRSNQQMEKRCETKLMKLGEKISNLKYELKELRSVEDPVPVDISTLEEDVETYSQQILELEDRRAQAEALKQEKQQQCNDAETHFHEMEAQMKALTDSDLPLKEELTSFQNDLDVALSHKRHYQTKLKEQEKNIEDHKKNVAAMQQQIQADEAKAAQICPERINTRRTPRNLESEINQINIRITQEEKSQGNPEEITRQYNETQMAYKKLNKEVNQFKRFLENLDRVMAHRNEAYARFQRTIALRTKYNFIMMLAHRKYIGKMIFNHSTQTLDMWVSPTEQTDVTKDLKSLSGGERSFATVCFILSLWNAMESPFRCLDEFDVFMDMVNRRISMDMMLQVAKTQKDRQFIFLTPQDMSQLNIGRECRIFRMPDPDRTQGGQTTLTSTQE</sequence>
<evidence type="ECO:0000256" key="6">
    <source>
        <dbReference type="ARBA" id="ARBA00022763"/>
    </source>
</evidence>
<dbReference type="Gene3D" id="3.40.50.300">
    <property type="entry name" value="P-loop containing nucleotide triphosphate hydrolases"/>
    <property type="match status" value="1"/>
</dbReference>
<dbReference type="GO" id="GO:0003684">
    <property type="term" value="F:damaged DNA binding"/>
    <property type="evidence" value="ECO:0007669"/>
    <property type="project" value="TreeGrafter"/>
</dbReference>
<dbReference type="OrthoDB" id="10072614at2759"/>
<evidence type="ECO:0000256" key="8">
    <source>
        <dbReference type="ARBA" id="ARBA00023054"/>
    </source>
</evidence>
<keyword evidence="7" id="KW-0067">ATP-binding</keyword>
<evidence type="ECO:0000256" key="5">
    <source>
        <dbReference type="ARBA" id="ARBA00022741"/>
    </source>
</evidence>
<dbReference type="GO" id="GO:0000724">
    <property type="term" value="P:double-strand break repair via homologous recombination"/>
    <property type="evidence" value="ECO:0007669"/>
    <property type="project" value="TreeGrafter"/>
</dbReference>
<keyword evidence="11" id="KW-0539">Nucleus</keyword>
<evidence type="ECO:0000256" key="11">
    <source>
        <dbReference type="ARBA" id="ARBA00023242"/>
    </source>
</evidence>
<reference evidence="13 14" key="1">
    <citation type="submission" date="2018-04" db="EMBL/GenBank/DDBJ databases">
        <title>The genome of golden apple snail Pomacea canaliculata provides insight into stress tolerance and invasive adaptation.</title>
        <authorList>
            <person name="Liu C."/>
            <person name="Liu B."/>
            <person name="Ren Y."/>
            <person name="Zhang Y."/>
            <person name="Wang H."/>
            <person name="Li S."/>
            <person name="Jiang F."/>
            <person name="Yin L."/>
            <person name="Zhang G."/>
            <person name="Qian W."/>
            <person name="Fan W."/>
        </authorList>
    </citation>
    <scope>NUCLEOTIDE SEQUENCE [LARGE SCALE GENOMIC DNA]</scope>
    <source>
        <strain evidence="13">SZHN2017</strain>
        <tissue evidence="13">Muscle</tissue>
    </source>
</reference>
<dbReference type="AlphaFoldDB" id="A0A2T7NQJ7"/>
<comment type="subcellular location">
    <subcellularLocation>
        <location evidence="2">Chromosome</location>
    </subcellularLocation>
    <subcellularLocation>
        <location evidence="1">Nucleus</location>
    </subcellularLocation>
</comment>
<evidence type="ECO:0000313" key="14">
    <source>
        <dbReference type="Proteomes" id="UP000245119"/>
    </source>
</evidence>
<gene>
    <name evidence="13" type="ORF">C0Q70_16719</name>
</gene>
<dbReference type="PANTHER" id="PTHR19306">
    <property type="entry name" value="STRUCTURAL MAINTENANCE OF CHROMOSOMES 5,6 SMC5, SMC6"/>
    <property type="match status" value="1"/>
</dbReference>
<evidence type="ECO:0000256" key="10">
    <source>
        <dbReference type="ARBA" id="ARBA00023204"/>
    </source>
</evidence>
<dbReference type="InterPro" id="IPR027417">
    <property type="entry name" value="P-loop_NTPase"/>
</dbReference>
<proteinExistence type="inferred from homology"/>